<dbReference type="eggNOG" id="ENOG502ZR89">
    <property type="taxonomic scope" value="Bacteria"/>
</dbReference>
<dbReference type="PATRIC" id="fig|1177179.3.peg.2281"/>
<proteinExistence type="predicted"/>
<sequence length="213" mass="22692">MIRGFYDKQKENDMLRFFGALLFSLVLAACGGGGGGSSSNNDSGNDGAKKSATKYLPEGASKPTSEQAGWISGVYDAETGSDNDEIYYYIDEEGVVHTYDYMNDGVDSSGNCYAVAANGKANYQLEGKQLYWVESKQEFAVNLVDDVKTVVTLGVDGNHDIDKLVLAGSFSGSTGLFMKLSSINGKEVNINLALRAAPVSSPTITDIKSALCE</sequence>
<accession>L0WCI1</accession>
<evidence type="ECO:0008006" key="4">
    <source>
        <dbReference type="Google" id="ProtNLM"/>
    </source>
</evidence>
<name>L0WCI1_9GAMM</name>
<organism evidence="2 3">
    <name type="scientific">Alcanivorax hongdengensis A-11-3</name>
    <dbReference type="NCBI Taxonomy" id="1177179"/>
    <lineage>
        <taxon>Bacteria</taxon>
        <taxon>Pseudomonadati</taxon>
        <taxon>Pseudomonadota</taxon>
        <taxon>Gammaproteobacteria</taxon>
        <taxon>Oceanospirillales</taxon>
        <taxon>Alcanivoracaceae</taxon>
        <taxon>Alcanivorax</taxon>
    </lineage>
</organism>
<dbReference type="EMBL" id="AMRJ01000018">
    <property type="protein sequence ID" value="EKF73817.1"/>
    <property type="molecule type" value="Genomic_DNA"/>
</dbReference>
<reference evidence="2 3" key="1">
    <citation type="journal article" date="2012" name="J. Bacteriol.">
        <title>Genome Sequence of the Alkane-Degrading Bacterium Alcanivorax hongdengensis Type Strain A-11-3.</title>
        <authorList>
            <person name="Lai Q."/>
            <person name="Shao Z."/>
        </authorList>
    </citation>
    <scope>NUCLEOTIDE SEQUENCE [LARGE SCALE GENOMIC DNA]</scope>
    <source>
        <strain evidence="2 3">A-11-3</strain>
    </source>
</reference>
<evidence type="ECO:0000313" key="3">
    <source>
        <dbReference type="Proteomes" id="UP000010164"/>
    </source>
</evidence>
<keyword evidence="3" id="KW-1185">Reference proteome</keyword>
<comment type="caution">
    <text evidence="2">The sequence shown here is derived from an EMBL/GenBank/DDBJ whole genome shotgun (WGS) entry which is preliminary data.</text>
</comment>
<dbReference type="AlphaFoldDB" id="L0WCI1"/>
<evidence type="ECO:0000313" key="2">
    <source>
        <dbReference type="EMBL" id="EKF73817.1"/>
    </source>
</evidence>
<feature type="region of interest" description="Disordered" evidence="1">
    <location>
        <begin position="36"/>
        <end position="66"/>
    </location>
</feature>
<dbReference type="Proteomes" id="UP000010164">
    <property type="component" value="Unassembled WGS sequence"/>
</dbReference>
<dbReference type="PROSITE" id="PS51257">
    <property type="entry name" value="PROKAR_LIPOPROTEIN"/>
    <property type="match status" value="1"/>
</dbReference>
<protein>
    <recommendedName>
        <fullName evidence="4">Lipoprotein</fullName>
    </recommendedName>
</protein>
<evidence type="ECO:0000256" key="1">
    <source>
        <dbReference type="SAM" id="MobiDB-lite"/>
    </source>
</evidence>
<gene>
    <name evidence="2" type="ORF">A11A3_11428</name>
</gene>